<comment type="caution">
    <text evidence="2">The sequence shown here is derived from an EMBL/GenBank/DDBJ whole genome shotgun (WGS) entry which is preliminary data.</text>
</comment>
<dbReference type="Proteomes" id="UP000184267">
    <property type="component" value="Unassembled WGS sequence"/>
</dbReference>
<evidence type="ECO:0000313" key="2">
    <source>
        <dbReference type="EMBL" id="OJT12807.1"/>
    </source>
</evidence>
<dbReference type="EMBL" id="MNAD01000447">
    <property type="protein sequence ID" value="OJT12807.1"/>
    <property type="molecule type" value="Genomic_DNA"/>
</dbReference>
<feature type="compositionally biased region" description="Basic and acidic residues" evidence="1">
    <location>
        <begin position="102"/>
        <end position="125"/>
    </location>
</feature>
<proteinExistence type="predicted"/>
<keyword evidence="3" id="KW-1185">Reference proteome</keyword>
<name>A0A1M2VYX4_TRAPU</name>
<organism evidence="2 3">
    <name type="scientific">Trametes pubescens</name>
    <name type="common">White-rot fungus</name>
    <dbReference type="NCBI Taxonomy" id="154538"/>
    <lineage>
        <taxon>Eukaryota</taxon>
        <taxon>Fungi</taxon>
        <taxon>Dikarya</taxon>
        <taxon>Basidiomycota</taxon>
        <taxon>Agaricomycotina</taxon>
        <taxon>Agaricomycetes</taxon>
        <taxon>Polyporales</taxon>
        <taxon>Polyporaceae</taxon>
        <taxon>Trametes</taxon>
    </lineage>
</organism>
<protein>
    <submittedName>
        <fullName evidence="2">Uncharacterized protein</fullName>
    </submittedName>
</protein>
<feature type="region of interest" description="Disordered" evidence="1">
    <location>
        <begin position="97"/>
        <end position="125"/>
    </location>
</feature>
<dbReference type="AlphaFoldDB" id="A0A1M2VYX4"/>
<evidence type="ECO:0000313" key="3">
    <source>
        <dbReference type="Proteomes" id="UP000184267"/>
    </source>
</evidence>
<reference evidence="2 3" key="1">
    <citation type="submission" date="2016-10" db="EMBL/GenBank/DDBJ databases">
        <title>Genome sequence of the basidiomycete white-rot fungus Trametes pubescens.</title>
        <authorList>
            <person name="Makela M.R."/>
            <person name="Granchi Z."/>
            <person name="Peng M."/>
            <person name="De Vries R.P."/>
            <person name="Grigoriev I."/>
            <person name="Riley R."/>
            <person name="Hilden K."/>
        </authorList>
    </citation>
    <scope>NUCLEOTIDE SEQUENCE [LARGE SCALE GENOMIC DNA]</scope>
    <source>
        <strain evidence="2 3">FBCC735</strain>
    </source>
</reference>
<feature type="region of interest" description="Disordered" evidence="1">
    <location>
        <begin position="1"/>
        <end position="37"/>
    </location>
</feature>
<sequence>MEVVSRRPGSGVNSGDNDDVPSDSENEGAEAPGQDGPALKAAKAFGIGLGAIVATPFAIAGVGVLAAGATVWGAAKVLQGVGGLLAAGPEAAVRAAAGGRLAGEEAREREKKDKKGPREDTKHEK</sequence>
<accession>A0A1M2VYX4</accession>
<feature type="compositionally biased region" description="Acidic residues" evidence="1">
    <location>
        <begin position="16"/>
        <end position="28"/>
    </location>
</feature>
<evidence type="ECO:0000256" key="1">
    <source>
        <dbReference type="SAM" id="MobiDB-lite"/>
    </source>
</evidence>
<gene>
    <name evidence="2" type="ORF">TRAPUB_10642</name>
</gene>